<gene>
    <name evidence="2" type="ORF">J2W95_002400</name>
</gene>
<dbReference type="EMBL" id="JAVDTX010000005">
    <property type="protein sequence ID" value="MDR6845690.1"/>
    <property type="molecule type" value="Genomic_DNA"/>
</dbReference>
<evidence type="ECO:0000313" key="3">
    <source>
        <dbReference type="Proteomes" id="UP001261871"/>
    </source>
</evidence>
<organism evidence="2 3">
    <name type="scientific">Flavobacterium granuli</name>
    <dbReference type="NCBI Taxonomy" id="280093"/>
    <lineage>
        <taxon>Bacteria</taxon>
        <taxon>Pseudomonadati</taxon>
        <taxon>Bacteroidota</taxon>
        <taxon>Flavobacteriia</taxon>
        <taxon>Flavobacteriales</taxon>
        <taxon>Flavobacteriaceae</taxon>
        <taxon>Flavobacterium</taxon>
    </lineage>
</organism>
<sequence>MRKNYPNFSINQFNQIAILETLIQGIFRRKLFFFIFYLRASIAILTQFNAGILLEIRIYLNGVNRIYKPSFVKSIIF</sequence>
<protein>
    <recommendedName>
        <fullName evidence="4">Transmembrane protein</fullName>
    </recommendedName>
</protein>
<evidence type="ECO:0000313" key="2">
    <source>
        <dbReference type="EMBL" id="MDR6845690.1"/>
    </source>
</evidence>
<feature type="transmembrane region" description="Helical" evidence="1">
    <location>
        <begin position="31"/>
        <end position="54"/>
    </location>
</feature>
<keyword evidence="3" id="KW-1185">Reference proteome</keyword>
<dbReference type="Proteomes" id="UP001261871">
    <property type="component" value="Unassembled WGS sequence"/>
</dbReference>
<accession>A0ABU1S661</accession>
<evidence type="ECO:0000256" key="1">
    <source>
        <dbReference type="SAM" id="Phobius"/>
    </source>
</evidence>
<keyword evidence="1" id="KW-0812">Transmembrane</keyword>
<reference evidence="2 3" key="1">
    <citation type="submission" date="2023-07" db="EMBL/GenBank/DDBJ databases">
        <title>Sorghum-associated microbial communities from plants grown in Nebraska, USA.</title>
        <authorList>
            <person name="Schachtman D."/>
        </authorList>
    </citation>
    <scope>NUCLEOTIDE SEQUENCE [LARGE SCALE GENOMIC DNA]</scope>
    <source>
        <strain evidence="2 3">BE124</strain>
    </source>
</reference>
<name>A0ABU1S661_9FLAO</name>
<proteinExistence type="predicted"/>
<evidence type="ECO:0008006" key="4">
    <source>
        <dbReference type="Google" id="ProtNLM"/>
    </source>
</evidence>
<keyword evidence="1" id="KW-1133">Transmembrane helix</keyword>
<comment type="caution">
    <text evidence="2">The sequence shown here is derived from an EMBL/GenBank/DDBJ whole genome shotgun (WGS) entry which is preliminary data.</text>
</comment>
<keyword evidence="1" id="KW-0472">Membrane</keyword>